<feature type="modified residue" description="N6-(pyridoxal phosphate)lysine" evidence="3">
    <location>
        <position position="199"/>
    </location>
</feature>
<evidence type="ECO:0000313" key="5">
    <source>
        <dbReference type="EMBL" id="QDV44875.1"/>
    </source>
</evidence>
<dbReference type="GO" id="GO:0000271">
    <property type="term" value="P:polysaccharide biosynthetic process"/>
    <property type="evidence" value="ECO:0007669"/>
    <property type="project" value="TreeGrafter"/>
</dbReference>
<feature type="active site" description="Proton acceptor" evidence="2">
    <location>
        <position position="199"/>
    </location>
</feature>
<dbReference type="GO" id="GO:0099620">
    <property type="term" value="F:UDP-4-amino-4-deoxy-L-arabinose aminotransferase"/>
    <property type="evidence" value="ECO:0007669"/>
    <property type="project" value="UniProtKB-EC"/>
</dbReference>
<dbReference type="PANTHER" id="PTHR30244">
    <property type="entry name" value="TRANSAMINASE"/>
    <property type="match status" value="1"/>
</dbReference>
<keyword evidence="5" id="KW-0808">Transferase</keyword>
<dbReference type="InterPro" id="IPR015422">
    <property type="entry name" value="PyrdxlP-dep_Trfase_small"/>
</dbReference>
<dbReference type="Gene3D" id="3.40.640.10">
    <property type="entry name" value="Type I PLP-dependent aspartate aminotransferase-like (Major domain)"/>
    <property type="match status" value="1"/>
</dbReference>
<dbReference type="InterPro" id="IPR015424">
    <property type="entry name" value="PyrdxlP-dep_Trfase"/>
</dbReference>
<dbReference type="InterPro" id="IPR015421">
    <property type="entry name" value="PyrdxlP-dep_Trfase_major"/>
</dbReference>
<proteinExistence type="inferred from homology"/>
<keyword evidence="6" id="KW-1185">Reference proteome</keyword>
<gene>
    <name evidence="5" type="primary">arnB</name>
    <name evidence="5" type="ORF">Enr13x_47460</name>
</gene>
<dbReference type="OrthoDB" id="9810913at2"/>
<sequence length="384" mass="42462">MPKFVDTRDESILPVDGKNIVLFHPHVPESAIEGVADTLRTRWIGQGPKVERFEEAFRLALGSGHHPVAVGSCTDAIHLAYVLCNLKPGDEVIVPVFTCTATNIPLLYHGIRIRFADAQLGTMNIDPQHVRSLITDRTRAIVCVHYGGLPCDMDELQAIATDAGVPLIEDAAQAVGASYKGVPVGAMSDFTAFSFQAIKHITTGDGGMLMIRDPQLVAKTKRIRWFGIDREAKQGGTWQNDISEIGYKYQMTDIGAAMGLAALETLDDVLALRQSILARYIGRLEGIDGIEVVGAEFKDRVHAAWLCTVLVDRRKDLERKLRDASIESGQVHFRNDRYSVFANFREGELPNMNALEERYLVLPLHTHMSLADADRVCDVIQSGW</sequence>
<dbReference type="RefSeq" id="WP_145389137.1">
    <property type="nucleotide sequence ID" value="NZ_CP037423.1"/>
</dbReference>
<dbReference type="PANTHER" id="PTHR30244:SF34">
    <property type="entry name" value="DTDP-4-AMINO-4,6-DIDEOXYGALACTOSE TRANSAMINASE"/>
    <property type="match status" value="1"/>
</dbReference>
<dbReference type="InterPro" id="IPR000653">
    <property type="entry name" value="DegT/StrS_aminotransferase"/>
</dbReference>
<evidence type="ECO:0000313" key="6">
    <source>
        <dbReference type="Proteomes" id="UP000319004"/>
    </source>
</evidence>
<dbReference type="SUPFAM" id="SSF53383">
    <property type="entry name" value="PLP-dependent transferases"/>
    <property type="match status" value="1"/>
</dbReference>
<name>A0A518HVJ0_9BACT</name>
<dbReference type="GO" id="GO:0030170">
    <property type="term" value="F:pyridoxal phosphate binding"/>
    <property type="evidence" value="ECO:0007669"/>
    <property type="project" value="TreeGrafter"/>
</dbReference>
<accession>A0A518HVJ0</accession>
<organism evidence="5 6">
    <name type="scientific">Stieleria neptunia</name>
    <dbReference type="NCBI Taxonomy" id="2527979"/>
    <lineage>
        <taxon>Bacteria</taxon>
        <taxon>Pseudomonadati</taxon>
        <taxon>Planctomycetota</taxon>
        <taxon>Planctomycetia</taxon>
        <taxon>Pirellulales</taxon>
        <taxon>Pirellulaceae</taxon>
        <taxon>Stieleria</taxon>
    </lineage>
</organism>
<dbReference type="EC" id="2.6.1.87" evidence="5"/>
<protein>
    <submittedName>
        <fullName evidence="5">UDP-4-amino-4-deoxy-L-arabinose--oxoglutarate aminotransferase</fullName>
        <ecNumber evidence="5">2.6.1.87</ecNumber>
    </submittedName>
</protein>
<dbReference type="Proteomes" id="UP000319004">
    <property type="component" value="Chromosome"/>
</dbReference>
<dbReference type="Gene3D" id="3.90.1150.10">
    <property type="entry name" value="Aspartate Aminotransferase, domain 1"/>
    <property type="match status" value="1"/>
</dbReference>
<dbReference type="PIRSF" id="PIRSF000390">
    <property type="entry name" value="PLP_StrS"/>
    <property type="match status" value="1"/>
</dbReference>
<evidence type="ECO:0000256" key="1">
    <source>
        <dbReference type="ARBA" id="ARBA00037999"/>
    </source>
</evidence>
<dbReference type="AlphaFoldDB" id="A0A518HVJ0"/>
<evidence type="ECO:0000256" key="4">
    <source>
        <dbReference type="RuleBase" id="RU004508"/>
    </source>
</evidence>
<keyword evidence="3 4" id="KW-0663">Pyridoxal phosphate</keyword>
<reference evidence="5 6" key="1">
    <citation type="submission" date="2019-03" db="EMBL/GenBank/DDBJ databases">
        <title>Deep-cultivation of Planctomycetes and their phenomic and genomic characterization uncovers novel biology.</title>
        <authorList>
            <person name="Wiegand S."/>
            <person name="Jogler M."/>
            <person name="Boedeker C."/>
            <person name="Pinto D."/>
            <person name="Vollmers J."/>
            <person name="Rivas-Marin E."/>
            <person name="Kohn T."/>
            <person name="Peeters S.H."/>
            <person name="Heuer A."/>
            <person name="Rast P."/>
            <person name="Oberbeckmann S."/>
            <person name="Bunk B."/>
            <person name="Jeske O."/>
            <person name="Meyerdierks A."/>
            <person name="Storesund J.E."/>
            <person name="Kallscheuer N."/>
            <person name="Luecker S."/>
            <person name="Lage O.M."/>
            <person name="Pohl T."/>
            <person name="Merkel B.J."/>
            <person name="Hornburger P."/>
            <person name="Mueller R.-W."/>
            <person name="Bruemmer F."/>
            <person name="Labrenz M."/>
            <person name="Spormann A.M."/>
            <person name="Op den Camp H."/>
            <person name="Overmann J."/>
            <person name="Amann R."/>
            <person name="Jetten M.S.M."/>
            <person name="Mascher T."/>
            <person name="Medema M.H."/>
            <person name="Devos D.P."/>
            <person name="Kaster A.-K."/>
            <person name="Ovreas L."/>
            <person name="Rohde M."/>
            <person name="Galperin M.Y."/>
            <person name="Jogler C."/>
        </authorList>
    </citation>
    <scope>NUCLEOTIDE SEQUENCE [LARGE SCALE GENOMIC DNA]</scope>
    <source>
        <strain evidence="5 6">Enr13</strain>
    </source>
</reference>
<dbReference type="EMBL" id="CP037423">
    <property type="protein sequence ID" value="QDV44875.1"/>
    <property type="molecule type" value="Genomic_DNA"/>
</dbReference>
<dbReference type="KEGG" id="snep:Enr13x_47460"/>
<dbReference type="Pfam" id="PF01041">
    <property type="entry name" value="DegT_DnrJ_EryC1"/>
    <property type="match status" value="1"/>
</dbReference>
<evidence type="ECO:0000256" key="3">
    <source>
        <dbReference type="PIRSR" id="PIRSR000390-2"/>
    </source>
</evidence>
<comment type="similarity">
    <text evidence="1 4">Belongs to the DegT/DnrJ/EryC1 family.</text>
</comment>
<dbReference type="CDD" id="cd00616">
    <property type="entry name" value="AHBA_syn"/>
    <property type="match status" value="1"/>
</dbReference>
<evidence type="ECO:0000256" key="2">
    <source>
        <dbReference type="PIRSR" id="PIRSR000390-1"/>
    </source>
</evidence>
<keyword evidence="5" id="KW-0032">Aminotransferase</keyword>